<accession>A0A1C4VG90</accession>
<reference evidence="4" key="1">
    <citation type="submission" date="2016-06" db="EMBL/GenBank/DDBJ databases">
        <authorList>
            <person name="Varghese N."/>
            <person name="Submissions Spin"/>
        </authorList>
    </citation>
    <scope>NUCLEOTIDE SEQUENCE [LARGE SCALE GENOMIC DNA]</scope>
    <source>
        <strain evidence="4">DSM 44100</strain>
    </source>
</reference>
<evidence type="ECO:0000256" key="2">
    <source>
        <dbReference type="SAM" id="Phobius"/>
    </source>
</evidence>
<evidence type="ECO:0000313" key="4">
    <source>
        <dbReference type="Proteomes" id="UP000198797"/>
    </source>
</evidence>
<organism evidence="3 4">
    <name type="scientific">Micromonospora matsumotoense</name>
    <dbReference type="NCBI Taxonomy" id="121616"/>
    <lineage>
        <taxon>Bacteria</taxon>
        <taxon>Bacillati</taxon>
        <taxon>Actinomycetota</taxon>
        <taxon>Actinomycetes</taxon>
        <taxon>Micromonosporales</taxon>
        <taxon>Micromonosporaceae</taxon>
        <taxon>Micromonospora</taxon>
    </lineage>
</organism>
<dbReference type="AlphaFoldDB" id="A0A1C4VG90"/>
<dbReference type="STRING" id="121616.GA0070216_102356"/>
<feature type="transmembrane region" description="Helical" evidence="2">
    <location>
        <begin position="74"/>
        <end position="96"/>
    </location>
</feature>
<evidence type="ECO:0008006" key="5">
    <source>
        <dbReference type="Google" id="ProtNLM"/>
    </source>
</evidence>
<dbReference type="Proteomes" id="UP000198797">
    <property type="component" value="Unassembled WGS sequence"/>
</dbReference>
<keyword evidence="4" id="KW-1185">Reference proteome</keyword>
<dbReference type="Gene3D" id="2.60.120.560">
    <property type="entry name" value="Exo-inulinase, domain 1"/>
    <property type="match status" value="1"/>
</dbReference>
<keyword evidence="2" id="KW-0472">Membrane</keyword>
<dbReference type="EMBL" id="FMCU01000002">
    <property type="protein sequence ID" value="SCE83027.1"/>
    <property type="molecule type" value="Genomic_DNA"/>
</dbReference>
<sequence length="310" mass="33311">MSSSDHIDGSAAAPARRAQDRTAEQDRIPVQERTADAGPARPDDGDGDPGPPGSGADEPSADARPTRRQRLVRSIPTIVAVLAGVVGVVGGVVALIPHPAPPSPFAESAFSEAFNSPLADPQEADRYYASWIVPDRDPDPDDSWTTEVDTTSGLFRLTNRTDRNAVRYHWVSVRDDATGTALDAADRPVTVDVRIPERGTPASSAGLLYRCAGEPRAYYAFLVSSDGTYSFAVRRPTGGGLSYQLTEVSDRVRPDGWNRIGIVGHGDRLDLYLNDTRGRTVPAVELTDGQSGVIATSTGVFEFDNFQLYR</sequence>
<dbReference type="RefSeq" id="WP_091239931.1">
    <property type="nucleotide sequence ID" value="NZ_FMCU01000002.1"/>
</dbReference>
<evidence type="ECO:0000313" key="3">
    <source>
        <dbReference type="EMBL" id="SCE83027.1"/>
    </source>
</evidence>
<dbReference type="OrthoDB" id="7852527at2"/>
<evidence type="ECO:0000256" key="1">
    <source>
        <dbReference type="SAM" id="MobiDB-lite"/>
    </source>
</evidence>
<feature type="compositionally biased region" description="Basic and acidic residues" evidence="1">
    <location>
        <begin position="17"/>
        <end position="35"/>
    </location>
</feature>
<keyword evidence="2" id="KW-1133">Transmembrane helix</keyword>
<keyword evidence="2" id="KW-0812">Transmembrane</keyword>
<protein>
    <recommendedName>
        <fullName evidence="5">3-keto-disaccharide hydrolase domain-containing protein</fullName>
    </recommendedName>
</protein>
<proteinExistence type="predicted"/>
<gene>
    <name evidence="3" type="ORF">GA0070216_102356</name>
</gene>
<feature type="region of interest" description="Disordered" evidence="1">
    <location>
        <begin position="1"/>
        <end position="69"/>
    </location>
</feature>
<name>A0A1C4VG90_9ACTN</name>